<dbReference type="Proteomes" id="UP000287651">
    <property type="component" value="Unassembled WGS sequence"/>
</dbReference>
<feature type="non-terminal residue" evidence="2">
    <location>
        <position position="1"/>
    </location>
</feature>
<reference evidence="2 3" key="1">
    <citation type="journal article" date="2014" name="Agronomy (Basel)">
        <title>A Draft Genome Sequence for Ensete ventricosum, the Drought-Tolerant Tree Against Hunger.</title>
        <authorList>
            <person name="Harrison J."/>
            <person name="Moore K.A."/>
            <person name="Paszkiewicz K."/>
            <person name="Jones T."/>
            <person name="Grant M."/>
            <person name="Ambacheew D."/>
            <person name="Muzemil S."/>
            <person name="Studholme D.J."/>
        </authorList>
    </citation>
    <scope>NUCLEOTIDE SEQUENCE [LARGE SCALE GENOMIC DNA]</scope>
</reference>
<evidence type="ECO:0000313" key="2">
    <source>
        <dbReference type="EMBL" id="RRT63451.1"/>
    </source>
</evidence>
<feature type="coiled-coil region" evidence="1">
    <location>
        <begin position="151"/>
        <end position="249"/>
    </location>
</feature>
<feature type="coiled-coil region" evidence="1">
    <location>
        <begin position="66"/>
        <end position="100"/>
    </location>
</feature>
<gene>
    <name evidence="2" type="ORF">B296_00017126</name>
</gene>
<protein>
    <submittedName>
        <fullName evidence="2">Uncharacterized protein</fullName>
    </submittedName>
</protein>
<dbReference type="EMBL" id="AMZH03006589">
    <property type="protein sequence ID" value="RRT63451.1"/>
    <property type="molecule type" value="Genomic_DNA"/>
</dbReference>
<dbReference type="AlphaFoldDB" id="A0A426ZHL9"/>
<comment type="caution">
    <text evidence="2">The sequence shown here is derived from an EMBL/GenBank/DDBJ whole genome shotgun (WGS) entry which is preliminary data.</text>
</comment>
<accession>A0A426ZHL9</accession>
<sequence>VKEVGGGGREGARLGFEVSSAASVMSLLVLSHPTRNLLHGRSTDKVYHNDGHLKLPKDRLMTTSIVSILRAELNQARYRINELKNERRSAKEKLNHFLRKLAVEKASRQSRASREHERVLNLVEVIKDDLGRERKGRKRVEIMNSKLVHELAEAKLLAKQYLQDYEKEKKERELIEEVCNQLTKEIGHEKAEAESLKRESTKIQEELVEERRMLQMAEVWHEERVQMKLVDAKLMLEEKYAELSELQADLDAFFRAHSDSNGYMPLLKEAELFREAASMLKFQEIKFHYQPPPPSSGDIFSVFEELQPKEETIDREIEPLLWLQPCKSCLQNPHA</sequence>
<dbReference type="PANTHER" id="PTHR31071:SF2">
    <property type="entry name" value="ACTIN CYTOSKELETON-REGULATORY COMPLEX PAN-LIKE PROTEIN"/>
    <property type="match status" value="1"/>
</dbReference>
<dbReference type="InterPro" id="IPR043424">
    <property type="entry name" value="BLT-like"/>
</dbReference>
<name>A0A426ZHL9_ENSVE</name>
<proteinExistence type="predicted"/>
<keyword evidence="1" id="KW-0175">Coiled coil</keyword>
<evidence type="ECO:0000256" key="1">
    <source>
        <dbReference type="SAM" id="Coils"/>
    </source>
</evidence>
<organism evidence="2 3">
    <name type="scientific">Ensete ventricosum</name>
    <name type="common">Abyssinian banana</name>
    <name type="synonym">Musa ensete</name>
    <dbReference type="NCBI Taxonomy" id="4639"/>
    <lineage>
        <taxon>Eukaryota</taxon>
        <taxon>Viridiplantae</taxon>
        <taxon>Streptophyta</taxon>
        <taxon>Embryophyta</taxon>
        <taxon>Tracheophyta</taxon>
        <taxon>Spermatophyta</taxon>
        <taxon>Magnoliopsida</taxon>
        <taxon>Liliopsida</taxon>
        <taxon>Zingiberales</taxon>
        <taxon>Musaceae</taxon>
        <taxon>Ensete</taxon>
    </lineage>
</organism>
<dbReference type="PANTHER" id="PTHR31071">
    <property type="entry name" value="GB|AAF24581.1"/>
    <property type="match status" value="1"/>
</dbReference>
<evidence type="ECO:0000313" key="3">
    <source>
        <dbReference type="Proteomes" id="UP000287651"/>
    </source>
</evidence>